<protein>
    <submittedName>
        <fullName evidence="1">Uncharacterized protein</fullName>
    </submittedName>
</protein>
<dbReference type="PATRIC" id="fig|582475.4.peg.1033"/>
<dbReference type="AlphaFoldDB" id="A0A0K9FCU2"/>
<dbReference type="Proteomes" id="UP000037326">
    <property type="component" value="Unassembled WGS sequence"/>
</dbReference>
<proteinExistence type="predicted"/>
<sequence>MFQIYISRLMIDSEVKKLNLVDVITPGIGLITIYFSWKSSNKSNKTNLKLGELQDSTAGKHRIVENIGAQRIVWINNVRELFVEFNSLCAELQINNELVLLNGVDENKEGKLISYSQQLLKVMNNIELYLNPNEPYSQFLFDRMKEMREKVHDVNTVYHMFNLHREMVVFAQNVILKAEWRRVKKETDKGEFIDKKDMLKIFNEVGKEMNPGAHESILEKYFKKT</sequence>
<reference evidence="2" key="1">
    <citation type="submission" date="2015-07" db="EMBL/GenBank/DDBJ databases">
        <authorList>
            <consortium name="Consortium for Microbial Forensics and Genomics (microFORGE)"/>
            <person name="Knight B.M."/>
            <person name="Roberts D.P."/>
            <person name="Lin D."/>
            <person name="Hari K."/>
            <person name="Fletcher J."/>
            <person name="Melcher U."/>
            <person name="Blagden T."/>
            <person name="Winegar R.A."/>
        </authorList>
    </citation>
    <scope>NUCLEOTIDE SEQUENCE [LARGE SCALE GENOMIC DNA]</scope>
    <source>
        <strain evidence="2">DSM 23493</strain>
    </source>
</reference>
<name>A0A0K9FCU2_9BACI</name>
<organism evidence="1 2">
    <name type="scientific">Lysinibacillus xylanilyticus</name>
    <dbReference type="NCBI Taxonomy" id="582475"/>
    <lineage>
        <taxon>Bacteria</taxon>
        <taxon>Bacillati</taxon>
        <taxon>Bacillota</taxon>
        <taxon>Bacilli</taxon>
        <taxon>Bacillales</taxon>
        <taxon>Bacillaceae</taxon>
        <taxon>Lysinibacillus</taxon>
    </lineage>
</organism>
<evidence type="ECO:0000313" key="1">
    <source>
        <dbReference type="EMBL" id="KMY32028.1"/>
    </source>
</evidence>
<comment type="caution">
    <text evidence="1">The sequence shown here is derived from an EMBL/GenBank/DDBJ whole genome shotgun (WGS) entry which is preliminary data.</text>
</comment>
<evidence type="ECO:0000313" key="2">
    <source>
        <dbReference type="Proteomes" id="UP000037326"/>
    </source>
</evidence>
<gene>
    <name evidence="1" type="ORF">ACZ11_07610</name>
</gene>
<accession>A0A0K9FCU2</accession>
<dbReference type="EMBL" id="LFXJ01000005">
    <property type="protein sequence ID" value="KMY32028.1"/>
    <property type="molecule type" value="Genomic_DNA"/>
</dbReference>